<dbReference type="InterPro" id="IPR001810">
    <property type="entry name" value="F-box_dom"/>
</dbReference>
<dbReference type="PROSITE" id="PS50181">
    <property type="entry name" value="FBOX"/>
    <property type="match status" value="1"/>
</dbReference>
<dbReference type="PANTHER" id="PTHR24171:SF10">
    <property type="entry name" value="ANKYRIN REPEAT DOMAIN-CONTAINING PROTEIN 29-LIKE"/>
    <property type="match status" value="1"/>
</dbReference>
<gene>
    <name evidence="5" type="ORF">FN846DRAFT_927701</name>
</gene>
<comment type="caution">
    <text evidence="5">The sequence shown here is derived from an EMBL/GenBank/DDBJ whole genome shotgun (WGS) entry which is preliminary data.</text>
</comment>
<feature type="non-terminal residue" evidence="5">
    <location>
        <position position="302"/>
    </location>
</feature>
<feature type="domain" description="F-box" evidence="4">
    <location>
        <begin position="4"/>
        <end position="49"/>
    </location>
</feature>
<protein>
    <submittedName>
        <fullName evidence="5">Ankyrin repeat-containing domain protein</fullName>
    </submittedName>
</protein>
<keyword evidence="6" id="KW-1185">Reference proteome</keyword>
<dbReference type="PROSITE" id="PS50088">
    <property type="entry name" value="ANK_REPEAT"/>
    <property type="match status" value="6"/>
</dbReference>
<dbReference type="PANTHER" id="PTHR24171">
    <property type="entry name" value="ANKYRIN REPEAT DOMAIN-CONTAINING PROTEIN 39-RELATED"/>
    <property type="match status" value="1"/>
</dbReference>
<dbReference type="InterPro" id="IPR036770">
    <property type="entry name" value="Ankyrin_rpt-contain_sf"/>
</dbReference>
<name>A0A5J5F9Q0_9PEZI</name>
<feature type="repeat" description="ANK" evidence="3">
    <location>
        <begin position="213"/>
        <end position="245"/>
    </location>
</feature>
<dbReference type="InterPro" id="IPR002110">
    <property type="entry name" value="Ankyrin_rpt"/>
</dbReference>
<dbReference type="Pfam" id="PF12796">
    <property type="entry name" value="Ank_2"/>
    <property type="match status" value="3"/>
</dbReference>
<feature type="repeat" description="ANK" evidence="3">
    <location>
        <begin position="147"/>
        <end position="179"/>
    </location>
</feature>
<feature type="repeat" description="ANK" evidence="3">
    <location>
        <begin position="180"/>
        <end position="212"/>
    </location>
</feature>
<dbReference type="PRINTS" id="PR01415">
    <property type="entry name" value="ANKYRIN"/>
</dbReference>
<feature type="repeat" description="ANK" evidence="3">
    <location>
        <begin position="246"/>
        <end position="278"/>
    </location>
</feature>
<dbReference type="OrthoDB" id="341259at2759"/>
<dbReference type="SUPFAM" id="SSF81383">
    <property type="entry name" value="F-box domain"/>
    <property type="match status" value="1"/>
</dbReference>
<evidence type="ECO:0000256" key="2">
    <source>
        <dbReference type="ARBA" id="ARBA00023043"/>
    </source>
</evidence>
<evidence type="ECO:0000256" key="3">
    <source>
        <dbReference type="PROSITE-ProRule" id="PRU00023"/>
    </source>
</evidence>
<dbReference type="EMBL" id="VXIS01000008">
    <property type="protein sequence ID" value="KAA8914166.1"/>
    <property type="molecule type" value="Genomic_DNA"/>
</dbReference>
<keyword evidence="2 3" id="KW-0040">ANK repeat</keyword>
<proteinExistence type="predicted"/>
<dbReference type="Proteomes" id="UP000326924">
    <property type="component" value="Unassembled WGS sequence"/>
</dbReference>
<evidence type="ECO:0000313" key="6">
    <source>
        <dbReference type="Proteomes" id="UP000326924"/>
    </source>
</evidence>
<reference evidence="5 6" key="1">
    <citation type="submission" date="2019-09" db="EMBL/GenBank/DDBJ databases">
        <title>Draft genome of the ectomycorrhizal ascomycete Sphaerosporella brunnea.</title>
        <authorList>
            <consortium name="DOE Joint Genome Institute"/>
            <person name="Benucci G.M."/>
            <person name="Marozzi G."/>
            <person name="Antonielli L."/>
            <person name="Sanchez S."/>
            <person name="Marco P."/>
            <person name="Wang X."/>
            <person name="Falini L.B."/>
            <person name="Barry K."/>
            <person name="Haridas S."/>
            <person name="Lipzen A."/>
            <person name="Labutti K."/>
            <person name="Grigoriev I.V."/>
            <person name="Murat C."/>
            <person name="Martin F."/>
            <person name="Albertini E."/>
            <person name="Donnini D."/>
            <person name="Bonito G."/>
        </authorList>
    </citation>
    <scope>NUCLEOTIDE SEQUENCE [LARGE SCALE GENOMIC DNA]</scope>
    <source>
        <strain evidence="5 6">Sb_GMNB300</strain>
    </source>
</reference>
<evidence type="ECO:0000259" key="4">
    <source>
        <dbReference type="PROSITE" id="PS50181"/>
    </source>
</evidence>
<feature type="repeat" description="ANK" evidence="3">
    <location>
        <begin position="96"/>
        <end position="125"/>
    </location>
</feature>
<dbReference type="PROSITE" id="PS50297">
    <property type="entry name" value="ANK_REP_REGION"/>
    <property type="match status" value="6"/>
</dbReference>
<feature type="repeat" description="ANK" evidence="3">
    <location>
        <begin position="279"/>
        <end position="302"/>
    </location>
</feature>
<dbReference type="InParanoid" id="A0A5J5F9Q0"/>
<keyword evidence="1" id="KW-0677">Repeat</keyword>
<sequence>MSSTPPFPALPTETLFDVGDLLTVPDLSALSQTCRAFHVVFTLPLFRRVQHSPEQHLFHVMQNNNVRLLTYLLDEGLPVDCTMTAFECAWPRPVCTLLHFAADSGSDALVRLLIDRGANISAATTRNPEPQVRRAWVAYFESLDADVGWTPLHCAAVKGHDVVAMLLIDNGAAVCTTAEDESTPLHWAAYAGHATMRELLIENGAVVCAARDDGETPLHCAASESHPVVCELLISKGANVSAVTTIGHTPLFSAAWLEDEEVARTLIANGADVSIADKGGRTPLHDAAICGQASVARLLIEN</sequence>
<organism evidence="5 6">
    <name type="scientific">Sphaerosporella brunnea</name>
    <dbReference type="NCBI Taxonomy" id="1250544"/>
    <lineage>
        <taxon>Eukaryota</taxon>
        <taxon>Fungi</taxon>
        <taxon>Dikarya</taxon>
        <taxon>Ascomycota</taxon>
        <taxon>Pezizomycotina</taxon>
        <taxon>Pezizomycetes</taxon>
        <taxon>Pezizales</taxon>
        <taxon>Pyronemataceae</taxon>
        <taxon>Sphaerosporella</taxon>
    </lineage>
</organism>
<evidence type="ECO:0000313" key="5">
    <source>
        <dbReference type="EMBL" id="KAA8914166.1"/>
    </source>
</evidence>
<dbReference type="InterPro" id="IPR036047">
    <property type="entry name" value="F-box-like_dom_sf"/>
</dbReference>
<dbReference type="Gene3D" id="1.25.40.20">
    <property type="entry name" value="Ankyrin repeat-containing domain"/>
    <property type="match status" value="4"/>
</dbReference>
<dbReference type="SMART" id="SM00248">
    <property type="entry name" value="ANK"/>
    <property type="match status" value="6"/>
</dbReference>
<accession>A0A5J5F9Q0</accession>
<dbReference type="SUPFAM" id="SSF48403">
    <property type="entry name" value="Ankyrin repeat"/>
    <property type="match status" value="1"/>
</dbReference>
<dbReference type="AlphaFoldDB" id="A0A5J5F9Q0"/>
<evidence type="ECO:0000256" key="1">
    <source>
        <dbReference type="ARBA" id="ARBA00022737"/>
    </source>
</evidence>